<evidence type="ECO:0000313" key="8">
    <source>
        <dbReference type="EMBL" id="KKS94908.1"/>
    </source>
</evidence>
<dbReference type="InterPro" id="IPR014048">
    <property type="entry name" value="MethylDNA_cys_MeTrfase_DNA-bd"/>
</dbReference>
<dbReference type="AlphaFoldDB" id="A0A0G1G7H7"/>
<dbReference type="GO" id="GO:0006281">
    <property type="term" value="P:DNA repair"/>
    <property type="evidence" value="ECO:0007669"/>
    <property type="project" value="UniProtKB-KW"/>
</dbReference>
<organism evidence="8 9">
    <name type="scientific">Candidatus Collierbacteria bacterium GW2011_GWC2_43_12</name>
    <dbReference type="NCBI Taxonomy" id="1618390"/>
    <lineage>
        <taxon>Bacteria</taxon>
        <taxon>Candidatus Collieribacteriota</taxon>
    </lineage>
</organism>
<feature type="domain" description="Methylated-DNA-[protein]-cysteine S-methyltransferase DNA binding" evidence="7">
    <location>
        <begin position="3"/>
        <end position="86"/>
    </location>
</feature>
<sequence length="104" mass="11725">MKFAQKVYKILRQVPAGKVITYKRIAEKLGTKAYRAVGQALKNNPYAPDVPCHRVVRSDGSIGGFQGKTTGQEVMNKIMILKREGVEVINFKVVDFQKKLFNLI</sequence>
<dbReference type="EMBL" id="LCFK01000001">
    <property type="protein sequence ID" value="KKS94908.1"/>
    <property type="molecule type" value="Genomic_DNA"/>
</dbReference>
<protein>
    <submittedName>
        <fullName evidence="8">Methylated-DNA/protein-cysteine methyltransferase</fullName>
    </submittedName>
</protein>
<keyword evidence="2 8" id="KW-0489">Methyltransferase</keyword>
<keyword evidence="3 8" id="KW-0808">Transferase</keyword>
<gene>
    <name evidence="8" type="ORF">UV68_C0001G0049</name>
</gene>
<evidence type="ECO:0000256" key="6">
    <source>
        <dbReference type="ARBA" id="ARBA00049348"/>
    </source>
</evidence>
<dbReference type="SUPFAM" id="SSF46767">
    <property type="entry name" value="Methylated DNA-protein cysteine methyltransferase, C-terminal domain"/>
    <property type="match status" value="1"/>
</dbReference>
<comment type="catalytic activity">
    <reaction evidence="6">
        <text>a 6-O-methyl-2'-deoxyguanosine in DNA + L-cysteinyl-[protein] = S-methyl-L-cysteinyl-[protein] + a 2'-deoxyguanosine in DNA</text>
        <dbReference type="Rhea" id="RHEA:24000"/>
        <dbReference type="Rhea" id="RHEA-COMP:10131"/>
        <dbReference type="Rhea" id="RHEA-COMP:10132"/>
        <dbReference type="Rhea" id="RHEA-COMP:11367"/>
        <dbReference type="Rhea" id="RHEA-COMP:11368"/>
        <dbReference type="ChEBI" id="CHEBI:29950"/>
        <dbReference type="ChEBI" id="CHEBI:82612"/>
        <dbReference type="ChEBI" id="CHEBI:85445"/>
        <dbReference type="ChEBI" id="CHEBI:85448"/>
        <dbReference type="EC" id="2.1.1.63"/>
    </reaction>
</comment>
<dbReference type="PANTHER" id="PTHR10815:SF13">
    <property type="entry name" value="METHYLATED-DNA--PROTEIN-CYSTEINE METHYLTRANSFERASE"/>
    <property type="match status" value="1"/>
</dbReference>
<evidence type="ECO:0000256" key="4">
    <source>
        <dbReference type="ARBA" id="ARBA00022763"/>
    </source>
</evidence>
<comment type="catalytic activity">
    <reaction evidence="1">
        <text>a 4-O-methyl-thymidine in DNA + L-cysteinyl-[protein] = a thymidine in DNA + S-methyl-L-cysteinyl-[protein]</text>
        <dbReference type="Rhea" id="RHEA:53428"/>
        <dbReference type="Rhea" id="RHEA-COMP:10131"/>
        <dbReference type="Rhea" id="RHEA-COMP:10132"/>
        <dbReference type="Rhea" id="RHEA-COMP:13555"/>
        <dbReference type="Rhea" id="RHEA-COMP:13556"/>
        <dbReference type="ChEBI" id="CHEBI:29950"/>
        <dbReference type="ChEBI" id="CHEBI:82612"/>
        <dbReference type="ChEBI" id="CHEBI:137386"/>
        <dbReference type="ChEBI" id="CHEBI:137387"/>
        <dbReference type="EC" id="2.1.1.63"/>
    </reaction>
</comment>
<reference evidence="8 9" key="1">
    <citation type="journal article" date="2015" name="Nature">
        <title>rRNA introns, odd ribosomes, and small enigmatic genomes across a large radiation of phyla.</title>
        <authorList>
            <person name="Brown C.T."/>
            <person name="Hug L.A."/>
            <person name="Thomas B.C."/>
            <person name="Sharon I."/>
            <person name="Castelle C.J."/>
            <person name="Singh A."/>
            <person name="Wilkins M.J."/>
            <person name="Williams K.H."/>
            <person name="Banfield J.F."/>
        </authorList>
    </citation>
    <scope>NUCLEOTIDE SEQUENCE [LARGE SCALE GENOMIC DNA]</scope>
</reference>
<dbReference type="GO" id="GO:0003908">
    <property type="term" value="F:methylated-DNA-[protein]-cysteine S-methyltransferase activity"/>
    <property type="evidence" value="ECO:0007669"/>
    <property type="project" value="UniProtKB-EC"/>
</dbReference>
<comment type="caution">
    <text evidence="8">The sequence shown here is derived from an EMBL/GenBank/DDBJ whole genome shotgun (WGS) entry which is preliminary data.</text>
</comment>
<dbReference type="Gene3D" id="1.10.10.10">
    <property type="entry name" value="Winged helix-like DNA-binding domain superfamily/Winged helix DNA-binding domain"/>
    <property type="match status" value="1"/>
</dbReference>
<evidence type="ECO:0000313" key="9">
    <source>
        <dbReference type="Proteomes" id="UP000033980"/>
    </source>
</evidence>
<dbReference type="GO" id="GO:0032259">
    <property type="term" value="P:methylation"/>
    <property type="evidence" value="ECO:0007669"/>
    <property type="project" value="UniProtKB-KW"/>
</dbReference>
<evidence type="ECO:0000256" key="1">
    <source>
        <dbReference type="ARBA" id="ARBA00001286"/>
    </source>
</evidence>
<evidence type="ECO:0000256" key="3">
    <source>
        <dbReference type="ARBA" id="ARBA00022679"/>
    </source>
</evidence>
<dbReference type="PANTHER" id="PTHR10815">
    <property type="entry name" value="METHYLATED-DNA--PROTEIN-CYSTEINE METHYLTRANSFERASE"/>
    <property type="match status" value="1"/>
</dbReference>
<dbReference type="NCBIfam" id="TIGR00589">
    <property type="entry name" value="ogt"/>
    <property type="match status" value="1"/>
</dbReference>
<dbReference type="InterPro" id="IPR001497">
    <property type="entry name" value="MethylDNA_cys_MeTrfase_AS"/>
</dbReference>
<evidence type="ECO:0000259" key="7">
    <source>
        <dbReference type="Pfam" id="PF01035"/>
    </source>
</evidence>
<dbReference type="CDD" id="cd06445">
    <property type="entry name" value="ATase"/>
    <property type="match status" value="1"/>
</dbReference>
<proteinExistence type="predicted"/>
<dbReference type="Pfam" id="PF01035">
    <property type="entry name" value="DNA_binding_1"/>
    <property type="match status" value="1"/>
</dbReference>
<keyword evidence="5" id="KW-0234">DNA repair</keyword>
<dbReference type="InterPro" id="IPR036217">
    <property type="entry name" value="MethylDNA_cys_MeTrfase_DNAb"/>
</dbReference>
<dbReference type="InterPro" id="IPR036388">
    <property type="entry name" value="WH-like_DNA-bd_sf"/>
</dbReference>
<name>A0A0G1G7H7_9BACT</name>
<evidence type="ECO:0000256" key="2">
    <source>
        <dbReference type="ARBA" id="ARBA00022603"/>
    </source>
</evidence>
<accession>A0A0G1G7H7</accession>
<evidence type="ECO:0000256" key="5">
    <source>
        <dbReference type="ARBA" id="ARBA00023204"/>
    </source>
</evidence>
<dbReference type="Proteomes" id="UP000033980">
    <property type="component" value="Unassembled WGS sequence"/>
</dbReference>
<dbReference type="PROSITE" id="PS00374">
    <property type="entry name" value="MGMT"/>
    <property type="match status" value="1"/>
</dbReference>
<keyword evidence="4" id="KW-0227">DNA damage</keyword>